<proteinExistence type="predicted"/>
<dbReference type="InterPro" id="IPR013098">
    <property type="entry name" value="Ig_I-set"/>
</dbReference>
<accession>A0A3P8B773</accession>
<evidence type="ECO:0000256" key="4">
    <source>
        <dbReference type="ARBA" id="ARBA00023319"/>
    </source>
</evidence>
<dbReference type="Gene3D" id="2.60.40.10">
    <property type="entry name" value="Immunoglobulins"/>
    <property type="match status" value="2"/>
</dbReference>
<evidence type="ECO:0000313" key="6">
    <source>
        <dbReference type="EMBL" id="VDP23167.1"/>
    </source>
</evidence>
<keyword evidence="7" id="KW-1185">Reference proteome</keyword>
<evidence type="ECO:0000256" key="3">
    <source>
        <dbReference type="ARBA" id="ARBA00023157"/>
    </source>
</evidence>
<dbReference type="Proteomes" id="UP000267606">
    <property type="component" value="Unassembled WGS sequence"/>
</dbReference>
<dbReference type="InterPro" id="IPR013783">
    <property type="entry name" value="Ig-like_fold"/>
</dbReference>
<feature type="domain" description="Ig-like" evidence="5">
    <location>
        <begin position="63"/>
        <end position="151"/>
    </location>
</feature>
<keyword evidence="2" id="KW-0677">Repeat</keyword>
<dbReference type="InterPro" id="IPR036179">
    <property type="entry name" value="Ig-like_dom_sf"/>
</dbReference>
<keyword evidence="3" id="KW-1015">Disulfide bond</keyword>
<evidence type="ECO:0000256" key="1">
    <source>
        <dbReference type="ARBA" id="ARBA00022729"/>
    </source>
</evidence>
<evidence type="ECO:0000313" key="7">
    <source>
        <dbReference type="Proteomes" id="UP000267606"/>
    </source>
</evidence>
<evidence type="ECO:0000259" key="5">
    <source>
        <dbReference type="PROSITE" id="PS50835"/>
    </source>
</evidence>
<dbReference type="Pfam" id="PF07679">
    <property type="entry name" value="I-set"/>
    <property type="match status" value="1"/>
</dbReference>
<dbReference type="PANTHER" id="PTHR12231:SF253">
    <property type="entry name" value="DPR-INTERACTING PROTEIN ETA, ISOFORM B-RELATED"/>
    <property type="match status" value="1"/>
</dbReference>
<name>A0A3P8B773_9BILA</name>
<keyword evidence="4" id="KW-0393">Immunoglobulin domain</keyword>
<dbReference type="EMBL" id="UZAJ01042591">
    <property type="protein sequence ID" value="VDP23167.1"/>
    <property type="molecule type" value="Genomic_DNA"/>
</dbReference>
<feature type="domain" description="Ig-like" evidence="5">
    <location>
        <begin position="1"/>
        <end position="60"/>
    </location>
</feature>
<dbReference type="PROSITE" id="PS50835">
    <property type="entry name" value="IG_LIKE"/>
    <property type="match status" value="2"/>
</dbReference>
<dbReference type="AlphaFoldDB" id="A0A3P8B773"/>
<protein>
    <recommendedName>
        <fullName evidence="5">Ig-like domain-containing protein</fullName>
    </recommendedName>
</protein>
<dbReference type="SMART" id="SM00409">
    <property type="entry name" value="IG"/>
    <property type="match status" value="2"/>
</dbReference>
<keyword evidence="1" id="KW-0732">Signal</keyword>
<evidence type="ECO:0000256" key="2">
    <source>
        <dbReference type="ARBA" id="ARBA00022737"/>
    </source>
</evidence>
<dbReference type="SMART" id="SM00408">
    <property type="entry name" value="IGc2"/>
    <property type="match status" value="2"/>
</dbReference>
<dbReference type="InterPro" id="IPR007110">
    <property type="entry name" value="Ig-like_dom"/>
</dbReference>
<dbReference type="InterPro" id="IPR051170">
    <property type="entry name" value="Neural/epithelial_adhesion"/>
</dbReference>
<organism evidence="6 7">
    <name type="scientific">Onchocerca flexuosa</name>
    <dbReference type="NCBI Taxonomy" id="387005"/>
    <lineage>
        <taxon>Eukaryota</taxon>
        <taxon>Metazoa</taxon>
        <taxon>Ecdysozoa</taxon>
        <taxon>Nematoda</taxon>
        <taxon>Chromadorea</taxon>
        <taxon>Rhabditida</taxon>
        <taxon>Spirurina</taxon>
        <taxon>Spiruromorpha</taxon>
        <taxon>Filarioidea</taxon>
        <taxon>Onchocercidae</taxon>
        <taxon>Onchocerca</taxon>
    </lineage>
</organism>
<dbReference type="InterPro" id="IPR003598">
    <property type="entry name" value="Ig_sub2"/>
</dbReference>
<dbReference type="PANTHER" id="PTHR12231">
    <property type="entry name" value="CTX-RELATED TYPE I TRANSMEMBRANE PROTEIN"/>
    <property type="match status" value="1"/>
</dbReference>
<dbReference type="SUPFAM" id="SSF48726">
    <property type="entry name" value="Immunoglobulin"/>
    <property type="match status" value="2"/>
</dbReference>
<gene>
    <name evidence="6" type="ORF">OFLC_LOCUS15671</name>
</gene>
<sequence length="156" mass="17131">MKTPGVRLQWSKVGTAGLPSNAAQYDGELVIDNVQESDSGQYRCTVSGDHQFATDDATLNVEPKAQPVMVDPLEQTVNVNEMATFRCWVPGLLSCELKWHKEEVGGELPYGVYQTDGTLKIPHAQLEHAGNYICTASNEYGIGKSPPARLIVKQRK</sequence>
<dbReference type="InterPro" id="IPR003599">
    <property type="entry name" value="Ig_sub"/>
</dbReference>
<dbReference type="Pfam" id="PF13927">
    <property type="entry name" value="Ig_3"/>
    <property type="match status" value="1"/>
</dbReference>
<reference evidence="6 7" key="1">
    <citation type="submission" date="2018-11" db="EMBL/GenBank/DDBJ databases">
        <authorList>
            <consortium name="Pathogen Informatics"/>
        </authorList>
    </citation>
    <scope>NUCLEOTIDE SEQUENCE [LARGE SCALE GENOMIC DNA]</scope>
</reference>